<keyword evidence="2" id="KW-1185">Reference proteome</keyword>
<gene>
    <name evidence="1" type="ORF">OH76DRAFT_654963</name>
</gene>
<evidence type="ECO:0008006" key="3">
    <source>
        <dbReference type="Google" id="ProtNLM"/>
    </source>
</evidence>
<accession>A0A371D7C7</accession>
<reference evidence="1 2" key="1">
    <citation type="journal article" date="2018" name="Biotechnol. Biofuels">
        <title>Integrative visual omics of the white-rot fungus Polyporus brumalis exposes the biotechnological potential of its oxidative enzymes for delignifying raw plant biomass.</title>
        <authorList>
            <person name="Miyauchi S."/>
            <person name="Rancon A."/>
            <person name="Drula E."/>
            <person name="Hage H."/>
            <person name="Chaduli D."/>
            <person name="Favel A."/>
            <person name="Grisel S."/>
            <person name="Henrissat B."/>
            <person name="Herpoel-Gimbert I."/>
            <person name="Ruiz-Duenas F.J."/>
            <person name="Chevret D."/>
            <person name="Hainaut M."/>
            <person name="Lin J."/>
            <person name="Wang M."/>
            <person name="Pangilinan J."/>
            <person name="Lipzen A."/>
            <person name="Lesage-Meessen L."/>
            <person name="Navarro D."/>
            <person name="Riley R."/>
            <person name="Grigoriev I.V."/>
            <person name="Zhou S."/>
            <person name="Raouche S."/>
            <person name="Rosso M.N."/>
        </authorList>
    </citation>
    <scope>NUCLEOTIDE SEQUENCE [LARGE SCALE GENOMIC DNA]</scope>
    <source>
        <strain evidence="1 2">BRFM 1820</strain>
    </source>
</reference>
<dbReference type="EMBL" id="KZ857411">
    <property type="protein sequence ID" value="RDX48451.1"/>
    <property type="molecule type" value="Genomic_DNA"/>
</dbReference>
<evidence type="ECO:0000313" key="1">
    <source>
        <dbReference type="EMBL" id="RDX48451.1"/>
    </source>
</evidence>
<dbReference type="Proteomes" id="UP000256964">
    <property type="component" value="Unassembled WGS sequence"/>
</dbReference>
<name>A0A371D7C7_9APHY</name>
<proteinExistence type="predicted"/>
<sequence length="494" mass="55332">MAQKLVNDVLVSVMDMISRPRDISALMKTCRPLYRAGPRYLLRRGVHIRFARTLVSFLSFMGAEGGARLKHLKELSIDVQFNISNLAGLLSAFIDRYAHALVISTLRIDDAEALLGAGTPPLSNAFARLRAITNLELIGVGRHAASFLRAMESKLETAHLTMLYESTGPDDDMELDNRDDRNVITLLHGSQNTLRRLTAHGLELIPSEDSYPVYPQVYPRVEQLTLSGNDCPATIVYAHAFPNIRILHYETAEEDLDMIRRDVDAQVEIRALNRSQQMQLESPWKSLDACHANVIDLFLLGLHCHVRKLYVLGDFKEFMPLRAVLMDTTPEYMCLQGCAVNIFTRRLVSVMEATYAQQLRSLEIVLLVDSVHKLEAVNMPQAVNMMLDMLRPLKIRSFGLQLCCCSVPDPCPANLADRPLYPAEQYLADLDLDALAQRIKDTTATLQTVVVTLKMHRTRPTTIATLGADVEYEPNAVERIPLRVSLLTATGPSL</sequence>
<protein>
    <recommendedName>
        <fullName evidence="3">F-box domain-containing protein</fullName>
    </recommendedName>
</protein>
<evidence type="ECO:0000313" key="2">
    <source>
        <dbReference type="Proteomes" id="UP000256964"/>
    </source>
</evidence>
<organism evidence="1 2">
    <name type="scientific">Lentinus brumalis</name>
    <dbReference type="NCBI Taxonomy" id="2498619"/>
    <lineage>
        <taxon>Eukaryota</taxon>
        <taxon>Fungi</taxon>
        <taxon>Dikarya</taxon>
        <taxon>Basidiomycota</taxon>
        <taxon>Agaricomycotina</taxon>
        <taxon>Agaricomycetes</taxon>
        <taxon>Polyporales</taxon>
        <taxon>Polyporaceae</taxon>
        <taxon>Lentinus</taxon>
    </lineage>
</organism>
<dbReference type="AlphaFoldDB" id="A0A371D7C7"/>
<dbReference type="OrthoDB" id="2754197at2759"/>